<dbReference type="EMBL" id="VXRG01000072">
    <property type="protein sequence ID" value="MXY93504.1"/>
    <property type="molecule type" value="Genomic_DNA"/>
</dbReference>
<dbReference type="InterPro" id="IPR043519">
    <property type="entry name" value="NT_sf"/>
</dbReference>
<evidence type="ECO:0000313" key="2">
    <source>
        <dbReference type="EMBL" id="MXY93504.1"/>
    </source>
</evidence>
<dbReference type="GO" id="GO:0016740">
    <property type="term" value="F:transferase activity"/>
    <property type="evidence" value="ECO:0007669"/>
    <property type="project" value="UniProtKB-KW"/>
</dbReference>
<comment type="caution">
    <text evidence="2">The sequence shown here is derived from an EMBL/GenBank/DDBJ whole genome shotgun (WGS) entry which is preliminary data.</text>
</comment>
<name>A0A6B0YQW2_9CHLR</name>
<feature type="domain" description="Poly(A) RNA polymerase mitochondrial-like central palm" evidence="1">
    <location>
        <begin position="4"/>
        <end position="68"/>
    </location>
</feature>
<evidence type="ECO:0000259" key="1">
    <source>
        <dbReference type="Pfam" id="PF22600"/>
    </source>
</evidence>
<proteinExistence type="predicted"/>
<gene>
    <name evidence="2" type="ORF">F4Y42_08660</name>
</gene>
<dbReference type="Pfam" id="PF22600">
    <property type="entry name" value="MTPAP-like_central"/>
    <property type="match status" value="1"/>
</dbReference>
<dbReference type="Gene3D" id="3.30.460.10">
    <property type="entry name" value="Beta Polymerase, domain 2"/>
    <property type="match status" value="1"/>
</dbReference>
<dbReference type="InterPro" id="IPR054708">
    <property type="entry name" value="MTPAP-like_central"/>
</dbReference>
<dbReference type="SUPFAM" id="SSF81301">
    <property type="entry name" value="Nucleotidyltransferase"/>
    <property type="match status" value="1"/>
</dbReference>
<organism evidence="2">
    <name type="scientific">Caldilineaceae bacterium SB0664_bin_27</name>
    <dbReference type="NCBI Taxonomy" id="2605260"/>
    <lineage>
        <taxon>Bacteria</taxon>
        <taxon>Bacillati</taxon>
        <taxon>Chloroflexota</taxon>
        <taxon>Caldilineae</taxon>
        <taxon>Caldilineales</taxon>
        <taxon>Caldilineaceae</taxon>
    </lineage>
</organism>
<dbReference type="AlphaFoldDB" id="A0A6B0YQW2"/>
<reference evidence="2" key="1">
    <citation type="submission" date="2019-09" db="EMBL/GenBank/DDBJ databases">
        <title>Characterisation of the sponge microbiome using genome-centric metagenomics.</title>
        <authorList>
            <person name="Engelberts J.P."/>
            <person name="Robbins S.J."/>
            <person name="De Goeij J.M."/>
            <person name="Aranda M."/>
            <person name="Bell S.C."/>
            <person name="Webster N.S."/>
        </authorList>
    </citation>
    <scope>NUCLEOTIDE SEQUENCE</scope>
    <source>
        <strain evidence="2">SB0664_bin_27</strain>
    </source>
</reference>
<sequence length="109" mass="12572">MTHRLHLRLRHRRMLENILRAHLPDVEVWAYGSRISGASHDGSDLDLVLRSPELNQIPVSKLADLDKALRESTIPFLIEARDWARLPENFHCEIIRDHVVLLGPSGRLK</sequence>
<protein>
    <submittedName>
        <fullName evidence="2">Nucleotidyltransferase domain-containing protein</fullName>
    </submittedName>
</protein>
<accession>A0A6B0YQW2</accession>
<keyword evidence="2" id="KW-0808">Transferase</keyword>